<evidence type="ECO:0000256" key="1">
    <source>
        <dbReference type="ARBA" id="ARBA00004123"/>
    </source>
</evidence>
<dbReference type="InterPro" id="IPR018501">
    <property type="entry name" value="DDT_dom"/>
</dbReference>
<dbReference type="PROSITE" id="PS51136">
    <property type="entry name" value="WAC"/>
    <property type="match status" value="1"/>
</dbReference>
<reference evidence="7" key="1">
    <citation type="submission" date="2023-02" db="EMBL/GenBank/DDBJ databases">
        <title>Genome of toxic invasive species Heracleum sosnowskyi carries increased number of genes despite the absence of recent whole-genome duplications.</title>
        <authorList>
            <person name="Schelkunov M."/>
            <person name="Shtratnikova V."/>
            <person name="Makarenko M."/>
            <person name="Klepikova A."/>
            <person name="Omelchenko D."/>
            <person name="Novikova G."/>
            <person name="Obukhova E."/>
            <person name="Bogdanov V."/>
            <person name="Penin A."/>
            <person name="Logacheva M."/>
        </authorList>
    </citation>
    <scope>NUCLEOTIDE SEQUENCE</scope>
    <source>
        <strain evidence="7">Hsosn_3</strain>
        <tissue evidence="7">Leaf</tissue>
    </source>
</reference>
<evidence type="ECO:0000313" key="8">
    <source>
        <dbReference type="Proteomes" id="UP001237642"/>
    </source>
</evidence>
<feature type="domain" description="DDT" evidence="5">
    <location>
        <begin position="299"/>
        <end position="360"/>
    </location>
</feature>
<dbReference type="InterPro" id="IPR028941">
    <property type="entry name" value="WHIM2_dom"/>
</dbReference>
<feature type="compositionally biased region" description="Polar residues" evidence="4">
    <location>
        <begin position="488"/>
        <end position="498"/>
    </location>
</feature>
<accession>A0AAD8IXE8</accession>
<evidence type="ECO:0000259" key="5">
    <source>
        <dbReference type="PROSITE" id="PS50827"/>
    </source>
</evidence>
<dbReference type="Pfam" id="PF02791">
    <property type="entry name" value="DDT"/>
    <property type="match status" value="1"/>
</dbReference>
<keyword evidence="2 3" id="KW-0539">Nucleus</keyword>
<feature type="compositionally biased region" description="Basic and acidic residues" evidence="4">
    <location>
        <begin position="234"/>
        <end position="265"/>
    </location>
</feature>
<dbReference type="SMART" id="SM00571">
    <property type="entry name" value="DDT"/>
    <property type="match status" value="1"/>
</dbReference>
<keyword evidence="8" id="KW-1185">Reference proteome</keyword>
<proteinExistence type="predicted"/>
<evidence type="ECO:0000256" key="3">
    <source>
        <dbReference type="PROSITE-ProRule" id="PRU00475"/>
    </source>
</evidence>
<dbReference type="Pfam" id="PF10537">
    <property type="entry name" value="WAC_Acf1_DNA_bd"/>
    <property type="match status" value="1"/>
</dbReference>
<dbReference type="EMBL" id="JAUIZM010000003">
    <property type="protein sequence ID" value="KAK1393038.1"/>
    <property type="molecule type" value="Genomic_DNA"/>
</dbReference>
<comment type="caution">
    <text evidence="7">The sequence shown here is derived from an EMBL/GenBank/DDBJ whole genome shotgun (WGS) entry which is preliminary data.</text>
</comment>
<dbReference type="GO" id="GO:0005634">
    <property type="term" value="C:nucleus"/>
    <property type="evidence" value="ECO:0007669"/>
    <property type="project" value="UniProtKB-SubCell"/>
</dbReference>
<evidence type="ECO:0000313" key="7">
    <source>
        <dbReference type="EMBL" id="KAK1393038.1"/>
    </source>
</evidence>
<dbReference type="Proteomes" id="UP001237642">
    <property type="component" value="Unassembled WGS sequence"/>
</dbReference>
<evidence type="ECO:0000259" key="6">
    <source>
        <dbReference type="PROSITE" id="PS51136"/>
    </source>
</evidence>
<evidence type="ECO:0000256" key="4">
    <source>
        <dbReference type="SAM" id="MobiDB-lite"/>
    </source>
</evidence>
<evidence type="ECO:0000256" key="2">
    <source>
        <dbReference type="ARBA" id="ARBA00023242"/>
    </source>
</evidence>
<dbReference type="PANTHER" id="PTHR15546:SF2">
    <property type="entry name" value="DDT DOMAIN-CONTAINING PROTEIN DDB_G0282237"/>
    <property type="match status" value="1"/>
</dbReference>
<dbReference type="GO" id="GO:0000785">
    <property type="term" value="C:chromatin"/>
    <property type="evidence" value="ECO:0007669"/>
    <property type="project" value="UniProtKB-ARBA"/>
</dbReference>
<sequence length="700" mass="81438">MPLFKKKPFPLVDNPTDLSPDEAVFQVRFTKEIFRDYREYLNRICLYRKRCWTCKVSGKINLTFEEAMMSERRAIEKVQQFPSNLVAPVLRQVQFSMLNLKDLVSMIAEKLQECMLEGCELYGRKNNRIYPCKIMKVLVEEADKTQYQVAWLDKEKKVTGNAVVDGNDLIKKKLPFSRDVLKSFIRESTYRSVPWVLHDELAQKHGISTDPPEDIVSKLSFLNGCVTNGKRKRRDDNKSDNLEKNKKTLKERNGDHSAIDDKNHDETKYPIDDLLVHPATNDPNLAQRPSPSRNFKIPMDCVGDLLMVWEFCSSYGRLLQLSPFSLEDFENALCYKESYVILIVETHSAFLCSLMKDNGEYFLATQRKKRKPKITLLKWTEYLCDFLEMVGTDEFSSYLPTIRRGHYGLLDVSAKLGILRELVARILATELYREKLEEYIEERQALSAANREEALAEGRKRREAKDHKMLSNGMQATTMEKGRRVGSEGNNSSETLTYDENKQNEATAYREPTLSEIIKEKTKTKKNLMEKKADDITVVGVMNHFTRKGVQEVETNDDKDIAGGKGLKQRKEYLAREMEKRIIRTNPLGKDRDYSRYWFFRRDSRIFVESSDSTQWGYYSSKDELDSFIGSLNRKGVRERALKKELEDHYERICSGIQKKLKDNAAAEEADVRRSTRVRAPPRQNPALAFLKYENKWKEE</sequence>
<dbReference type="InterPro" id="IPR053271">
    <property type="entry name" value="DDT_domain"/>
</dbReference>
<organism evidence="7 8">
    <name type="scientific">Heracleum sosnowskyi</name>
    <dbReference type="NCBI Taxonomy" id="360622"/>
    <lineage>
        <taxon>Eukaryota</taxon>
        <taxon>Viridiplantae</taxon>
        <taxon>Streptophyta</taxon>
        <taxon>Embryophyta</taxon>
        <taxon>Tracheophyta</taxon>
        <taxon>Spermatophyta</taxon>
        <taxon>Magnoliopsida</taxon>
        <taxon>eudicotyledons</taxon>
        <taxon>Gunneridae</taxon>
        <taxon>Pentapetalae</taxon>
        <taxon>asterids</taxon>
        <taxon>campanulids</taxon>
        <taxon>Apiales</taxon>
        <taxon>Apiaceae</taxon>
        <taxon>Apioideae</taxon>
        <taxon>apioid superclade</taxon>
        <taxon>Tordylieae</taxon>
        <taxon>Tordyliinae</taxon>
        <taxon>Heracleum</taxon>
    </lineage>
</organism>
<dbReference type="PROSITE" id="PS50827">
    <property type="entry name" value="DDT"/>
    <property type="match status" value="1"/>
</dbReference>
<name>A0AAD8IXE8_9APIA</name>
<dbReference type="PANTHER" id="PTHR15546">
    <property type="entry name" value="BROMODOMAIN ADJACENT TO ZINC FINGER DOMAIN, 2A"/>
    <property type="match status" value="1"/>
</dbReference>
<feature type="region of interest" description="Disordered" evidence="4">
    <location>
        <begin position="229"/>
        <end position="265"/>
    </location>
</feature>
<feature type="domain" description="WAC" evidence="6">
    <location>
        <begin position="22"/>
        <end position="127"/>
    </location>
</feature>
<feature type="region of interest" description="Disordered" evidence="4">
    <location>
        <begin position="480"/>
        <end position="505"/>
    </location>
</feature>
<dbReference type="Pfam" id="PF15613">
    <property type="entry name" value="WSD"/>
    <property type="match status" value="1"/>
</dbReference>
<comment type="subcellular location">
    <subcellularLocation>
        <location evidence="1 3">Nucleus</location>
    </subcellularLocation>
</comment>
<reference evidence="7" key="2">
    <citation type="submission" date="2023-05" db="EMBL/GenBank/DDBJ databases">
        <authorList>
            <person name="Schelkunov M.I."/>
        </authorList>
    </citation>
    <scope>NUCLEOTIDE SEQUENCE</scope>
    <source>
        <strain evidence="7">Hsosn_3</strain>
        <tissue evidence="7">Leaf</tissue>
    </source>
</reference>
<dbReference type="InterPro" id="IPR013136">
    <property type="entry name" value="WSTF_Acf1_Cbp146"/>
</dbReference>
<protein>
    <submittedName>
        <fullName evidence="7">Bromodomain adjacent to zinc finger domain protein 1A</fullName>
    </submittedName>
</protein>
<dbReference type="AlphaFoldDB" id="A0AAD8IXE8"/>
<gene>
    <name evidence="7" type="ORF">POM88_012094</name>
</gene>